<dbReference type="EnsemblMetazoa" id="GPAI020139-RA">
    <property type="protein sequence ID" value="GPAI020139-PA"/>
    <property type="gene ID" value="GPAI020139"/>
</dbReference>
<keyword evidence="2" id="KW-1185">Reference proteome</keyword>
<evidence type="ECO:0000313" key="2">
    <source>
        <dbReference type="Proteomes" id="UP000092445"/>
    </source>
</evidence>
<dbReference type="AlphaFoldDB" id="A0A1A9ZNI6"/>
<reference evidence="2" key="1">
    <citation type="submission" date="2014-03" db="EMBL/GenBank/DDBJ databases">
        <authorList>
            <person name="Aksoy S."/>
            <person name="Warren W."/>
            <person name="Wilson R.K."/>
        </authorList>
    </citation>
    <scope>NUCLEOTIDE SEQUENCE [LARGE SCALE GENOMIC DNA]</scope>
    <source>
        <strain evidence="2">IAEA</strain>
    </source>
</reference>
<organism evidence="1 2">
    <name type="scientific">Glossina pallidipes</name>
    <name type="common">Tsetse fly</name>
    <dbReference type="NCBI Taxonomy" id="7398"/>
    <lineage>
        <taxon>Eukaryota</taxon>
        <taxon>Metazoa</taxon>
        <taxon>Ecdysozoa</taxon>
        <taxon>Arthropoda</taxon>
        <taxon>Hexapoda</taxon>
        <taxon>Insecta</taxon>
        <taxon>Pterygota</taxon>
        <taxon>Neoptera</taxon>
        <taxon>Endopterygota</taxon>
        <taxon>Diptera</taxon>
        <taxon>Brachycera</taxon>
        <taxon>Muscomorpha</taxon>
        <taxon>Hippoboscoidea</taxon>
        <taxon>Glossinidae</taxon>
        <taxon>Glossina</taxon>
    </lineage>
</organism>
<sequence>MDWQSIIGHPQSCNALYTDSSTTIRLINLNIKQFEKALNCILIHKYLEAGGGSTQLYENDGFHKFGALLISGREFFLISRVFSKAYTIVPSGWGIFATFAAVTYGLTDNDDGYVFITSLKIFTTHYILEKIKLFWENQTHYSTQLSFIPKNRNIYLQFWPSIAFRDIGEDQALGSQGSSTLYIKRNFVYYVYSPRSDSQATIDKLLKDQKL</sequence>
<dbReference type="VEuPathDB" id="VectorBase:GPAI020139"/>
<name>A0A1A9ZNI6_GLOPL</name>
<protein>
    <submittedName>
        <fullName evidence="1">Uncharacterized protein</fullName>
    </submittedName>
</protein>
<reference evidence="1" key="2">
    <citation type="submission" date="2020-05" db="UniProtKB">
        <authorList>
            <consortium name="EnsemblMetazoa"/>
        </authorList>
    </citation>
    <scope>IDENTIFICATION</scope>
    <source>
        <strain evidence="1">IAEA</strain>
    </source>
</reference>
<proteinExistence type="predicted"/>
<evidence type="ECO:0000313" key="1">
    <source>
        <dbReference type="EnsemblMetazoa" id="GPAI020139-PA"/>
    </source>
</evidence>
<dbReference type="Proteomes" id="UP000092445">
    <property type="component" value="Unassembled WGS sequence"/>
</dbReference>
<accession>A0A1A9ZNI6</accession>